<dbReference type="GO" id="GO:0008270">
    <property type="term" value="F:zinc ion binding"/>
    <property type="evidence" value="ECO:0007669"/>
    <property type="project" value="UniProtKB-KW"/>
</dbReference>
<dbReference type="Gene3D" id="3.30.160.60">
    <property type="entry name" value="Classic Zinc Finger"/>
    <property type="match status" value="4"/>
</dbReference>
<evidence type="ECO:0000313" key="13">
    <source>
        <dbReference type="Proteomes" id="UP000001811"/>
    </source>
</evidence>
<dbReference type="GeneTree" id="ENSGT00940000162857"/>
<comment type="similarity">
    <text evidence="2">Belongs to the krueppel C2H2-type zinc-finger protein family.</text>
</comment>
<evidence type="ECO:0000256" key="10">
    <source>
        <dbReference type="PROSITE-ProRule" id="PRU00042"/>
    </source>
</evidence>
<dbReference type="EMBL" id="AAGW02066966">
    <property type="status" value="NOT_ANNOTATED_CDS"/>
    <property type="molecule type" value="Genomic_DNA"/>
</dbReference>
<dbReference type="InParanoid" id="A0A5F9DSG6"/>
<dbReference type="Proteomes" id="UP000001811">
    <property type="component" value="Chromosome 18"/>
</dbReference>
<dbReference type="Ensembl" id="ENSOCUT00000064507.1">
    <property type="protein sequence ID" value="ENSOCUP00000048691.1"/>
    <property type="gene ID" value="ENSOCUG00000033921.1"/>
</dbReference>
<evidence type="ECO:0000256" key="1">
    <source>
        <dbReference type="ARBA" id="ARBA00004123"/>
    </source>
</evidence>
<evidence type="ECO:0000256" key="5">
    <source>
        <dbReference type="ARBA" id="ARBA00022771"/>
    </source>
</evidence>
<protein>
    <recommendedName>
        <fullName evidence="11">C2H2-type domain-containing protein</fullName>
    </recommendedName>
</protein>
<name>A0A5F9DSG6_RABIT</name>
<dbReference type="FunFam" id="3.30.160.60:FF:001498">
    <property type="entry name" value="Zinc finger protein 404"/>
    <property type="match status" value="1"/>
</dbReference>
<keyword evidence="5 10" id="KW-0863">Zinc-finger</keyword>
<keyword evidence="4" id="KW-0677">Repeat</keyword>
<evidence type="ECO:0000256" key="4">
    <source>
        <dbReference type="ARBA" id="ARBA00022737"/>
    </source>
</evidence>
<evidence type="ECO:0000256" key="8">
    <source>
        <dbReference type="ARBA" id="ARBA00023163"/>
    </source>
</evidence>
<dbReference type="Pfam" id="PF00096">
    <property type="entry name" value="zf-C2H2"/>
    <property type="match status" value="1"/>
</dbReference>
<proteinExistence type="inferred from homology"/>
<evidence type="ECO:0000313" key="12">
    <source>
        <dbReference type="Ensembl" id="ENSOCUP00000048691.1"/>
    </source>
</evidence>
<dbReference type="PROSITE" id="PS00028">
    <property type="entry name" value="ZINC_FINGER_C2H2_1"/>
    <property type="match status" value="1"/>
</dbReference>
<dbReference type="SUPFAM" id="SSF57667">
    <property type="entry name" value="beta-beta-alpha zinc fingers"/>
    <property type="match status" value="2"/>
</dbReference>
<evidence type="ECO:0000256" key="6">
    <source>
        <dbReference type="ARBA" id="ARBA00022833"/>
    </source>
</evidence>
<evidence type="ECO:0000256" key="9">
    <source>
        <dbReference type="ARBA" id="ARBA00023242"/>
    </source>
</evidence>
<sequence length="293" mass="33573">MQLQAVREHMPQICQPLLLCLCICHPWVPSSSDFCPTLSSLLPVCPEERGHAPEIFHVGMKRYDLIRINQESWDKNLNQDVMKNNKTSAPERVDNTKVPGNSLQFCEPLGQHDKTHIMKQPFGPMGQGEVFTRKMFCKSERVHMAENCNKAAVTFGKATQIEKAIHENSSLNMHQQTHTREKFYEYIRYVEPVIHQSHLTINQRPYIRGKLYTCKLCGKSLSSNSPYECNDCGKPFGQKPNLVMHERIHTGEKPHECNDSGKAFRQKSTLIMHQRIHTGEKSHKCNDCGKAFG</sequence>
<keyword evidence="13" id="KW-1185">Reference proteome</keyword>
<dbReference type="PANTHER" id="PTHR23234">
    <property type="entry name" value="ZNF44 PROTEIN"/>
    <property type="match status" value="1"/>
</dbReference>
<dbReference type="InterPro" id="IPR050758">
    <property type="entry name" value="Znf_C2H2-type"/>
</dbReference>
<reference evidence="12 13" key="1">
    <citation type="journal article" date="2011" name="Nature">
        <title>A high-resolution map of human evolutionary constraint using 29 mammals.</title>
        <authorList>
            <person name="Lindblad-Toh K."/>
            <person name="Garber M."/>
            <person name="Zuk O."/>
            <person name="Lin M.F."/>
            <person name="Parker B.J."/>
            <person name="Washietl S."/>
            <person name="Kheradpour P."/>
            <person name="Ernst J."/>
            <person name="Jordan G."/>
            <person name="Mauceli E."/>
            <person name="Ward L.D."/>
            <person name="Lowe C.B."/>
            <person name="Holloway A.K."/>
            <person name="Clamp M."/>
            <person name="Gnerre S."/>
            <person name="Alfoldi J."/>
            <person name="Beal K."/>
            <person name="Chang J."/>
            <person name="Clawson H."/>
            <person name="Cuff J."/>
            <person name="Di Palma F."/>
            <person name="Fitzgerald S."/>
            <person name="Flicek P."/>
            <person name="Guttman M."/>
            <person name="Hubisz M.J."/>
            <person name="Jaffe D.B."/>
            <person name="Jungreis I."/>
            <person name="Kent W.J."/>
            <person name="Kostka D."/>
            <person name="Lara M."/>
            <person name="Martins A.L."/>
            <person name="Massingham T."/>
            <person name="Moltke I."/>
            <person name="Raney B.J."/>
            <person name="Rasmussen M.D."/>
            <person name="Robinson J."/>
            <person name="Stark A."/>
            <person name="Vilella A.J."/>
            <person name="Wen J."/>
            <person name="Xie X."/>
            <person name="Zody M.C."/>
            <person name="Baldwin J."/>
            <person name="Bloom T."/>
            <person name="Chin C.W."/>
            <person name="Heiman D."/>
            <person name="Nicol R."/>
            <person name="Nusbaum C."/>
            <person name="Young S."/>
            <person name="Wilkinson J."/>
            <person name="Worley K.C."/>
            <person name="Kovar C.L."/>
            <person name="Muzny D.M."/>
            <person name="Gibbs R.A."/>
            <person name="Cree A."/>
            <person name="Dihn H.H."/>
            <person name="Fowler G."/>
            <person name="Jhangiani S."/>
            <person name="Joshi V."/>
            <person name="Lee S."/>
            <person name="Lewis L.R."/>
            <person name="Nazareth L.V."/>
            <person name="Okwuonu G."/>
            <person name="Santibanez J."/>
            <person name="Warren W.C."/>
            <person name="Mardis E.R."/>
            <person name="Weinstock G.M."/>
            <person name="Wilson R.K."/>
            <person name="Delehaunty K."/>
            <person name="Dooling D."/>
            <person name="Fronik C."/>
            <person name="Fulton L."/>
            <person name="Fulton B."/>
            <person name="Graves T."/>
            <person name="Minx P."/>
            <person name="Sodergren E."/>
            <person name="Birney E."/>
            <person name="Margulies E.H."/>
            <person name="Herrero J."/>
            <person name="Green E.D."/>
            <person name="Haussler D."/>
            <person name="Siepel A."/>
            <person name="Goldman N."/>
            <person name="Pollard K.S."/>
            <person name="Pedersen J.S."/>
            <person name="Lander E.S."/>
            <person name="Kellis M."/>
        </authorList>
    </citation>
    <scope>NUCLEOTIDE SEQUENCE [LARGE SCALE GENOMIC DNA]</scope>
    <source>
        <strain evidence="12 13">Thorbecke inbred</strain>
    </source>
</reference>
<evidence type="ECO:0000256" key="3">
    <source>
        <dbReference type="ARBA" id="ARBA00022723"/>
    </source>
</evidence>
<dbReference type="Bgee" id="ENSOCUG00000033921">
    <property type="expression patterns" value="Expressed in prefrontal cortex and 13 other cell types or tissues"/>
</dbReference>
<keyword evidence="8" id="KW-0804">Transcription</keyword>
<comment type="subcellular location">
    <subcellularLocation>
        <location evidence="1">Nucleus</location>
    </subcellularLocation>
</comment>
<reference evidence="12" key="3">
    <citation type="submission" date="2025-09" db="UniProtKB">
        <authorList>
            <consortium name="Ensembl"/>
        </authorList>
    </citation>
    <scope>IDENTIFICATION</scope>
    <source>
        <strain evidence="12">Thorbecke</strain>
    </source>
</reference>
<feature type="domain" description="C2H2-type" evidence="11">
    <location>
        <begin position="227"/>
        <end position="254"/>
    </location>
</feature>
<dbReference type="InterPro" id="IPR013087">
    <property type="entry name" value="Znf_C2H2_type"/>
</dbReference>
<dbReference type="SMR" id="A0A5F9DSG6"/>
<evidence type="ECO:0000256" key="7">
    <source>
        <dbReference type="ARBA" id="ARBA00023015"/>
    </source>
</evidence>
<feature type="domain" description="C2H2-type" evidence="11">
    <location>
        <begin position="255"/>
        <end position="282"/>
    </location>
</feature>
<organism evidence="12 13">
    <name type="scientific">Oryctolagus cuniculus</name>
    <name type="common">Rabbit</name>
    <dbReference type="NCBI Taxonomy" id="9986"/>
    <lineage>
        <taxon>Eukaryota</taxon>
        <taxon>Metazoa</taxon>
        <taxon>Chordata</taxon>
        <taxon>Craniata</taxon>
        <taxon>Vertebrata</taxon>
        <taxon>Euteleostomi</taxon>
        <taxon>Mammalia</taxon>
        <taxon>Eutheria</taxon>
        <taxon>Euarchontoglires</taxon>
        <taxon>Glires</taxon>
        <taxon>Lagomorpha</taxon>
        <taxon>Leporidae</taxon>
        <taxon>Oryctolagus</taxon>
    </lineage>
</organism>
<keyword evidence="9" id="KW-0539">Nucleus</keyword>
<keyword evidence="3" id="KW-0479">Metal-binding</keyword>
<dbReference type="GO" id="GO:0005634">
    <property type="term" value="C:nucleus"/>
    <property type="evidence" value="ECO:0007669"/>
    <property type="project" value="UniProtKB-SubCell"/>
</dbReference>
<dbReference type="InterPro" id="IPR036236">
    <property type="entry name" value="Znf_C2H2_sf"/>
</dbReference>
<keyword evidence="7" id="KW-0805">Transcription regulation</keyword>
<dbReference type="FunFam" id="3.30.160.60:FF:001396">
    <property type="entry name" value="Zinc finger protein 585A"/>
    <property type="match status" value="1"/>
</dbReference>
<evidence type="ECO:0000259" key="11">
    <source>
        <dbReference type="PROSITE" id="PS50157"/>
    </source>
</evidence>
<evidence type="ECO:0000256" key="2">
    <source>
        <dbReference type="ARBA" id="ARBA00006991"/>
    </source>
</evidence>
<keyword evidence="6" id="KW-0862">Zinc</keyword>
<reference evidence="12" key="2">
    <citation type="submission" date="2025-08" db="UniProtKB">
        <authorList>
            <consortium name="Ensembl"/>
        </authorList>
    </citation>
    <scope>IDENTIFICATION</scope>
    <source>
        <strain evidence="12">Thorbecke</strain>
    </source>
</reference>
<dbReference type="PROSITE" id="PS50157">
    <property type="entry name" value="ZINC_FINGER_C2H2_2"/>
    <property type="match status" value="2"/>
</dbReference>
<dbReference type="PANTHER" id="PTHR23234:SF8">
    <property type="entry name" value="C2H2-TYPE DOMAIN-CONTAINING PROTEIN"/>
    <property type="match status" value="1"/>
</dbReference>
<accession>A0A5F9DSG6</accession>
<dbReference type="SMART" id="SM00355">
    <property type="entry name" value="ZnF_C2H2"/>
    <property type="match status" value="2"/>
</dbReference>
<dbReference type="AlphaFoldDB" id="A0A5F9DSG6"/>